<feature type="domain" description="Bacteriophage lambda Replication protein O N-terminal" evidence="1">
    <location>
        <begin position="41"/>
        <end position="109"/>
    </location>
</feature>
<dbReference type="Proteomes" id="UP001330749">
    <property type="component" value="Unassembled WGS sequence"/>
</dbReference>
<gene>
    <name evidence="2" type="ORF">P4447_07805</name>
</gene>
<organism evidence="2 3">
    <name type="scientific">Bacillus xiapuensis</name>
    <dbReference type="NCBI Taxonomy" id="2014075"/>
    <lineage>
        <taxon>Bacteria</taxon>
        <taxon>Bacillati</taxon>
        <taxon>Bacillota</taxon>
        <taxon>Bacilli</taxon>
        <taxon>Bacillales</taxon>
        <taxon>Bacillaceae</taxon>
        <taxon>Bacillus</taxon>
    </lineage>
</organism>
<comment type="caution">
    <text evidence="2">The sequence shown here is derived from an EMBL/GenBank/DDBJ whole genome shotgun (WGS) entry which is preliminary data.</text>
</comment>
<name>A0ABU6N8I0_9BACI</name>
<keyword evidence="3" id="KW-1185">Reference proteome</keyword>
<dbReference type="RefSeq" id="WP_327967273.1">
    <property type="nucleotide sequence ID" value="NZ_JARMQG010000084.1"/>
</dbReference>
<proteinExistence type="predicted"/>
<evidence type="ECO:0000259" key="1">
    <source>
        <dbReference type="Pfam" id="PF04492"/>
    </source>
</evidence>
<protein>
    <submittedName>
        <fullName evidence="2">Replication protein</fullName>
    </submittedName>
</protein>
<dbReference type="InterPro" id="IPR006497">
    <property type="entry name" value="Phage_lambda_VrpO_N"/>
</dbReference>
<dbReference type="EMBL" id="JARMQG010000084">
    <property type="protein sequence ID" value="MED3562358.1"/>
    <property type="molecule type" value="Genomic_DNA"/>
</dbReference>
<dbReference type="Pfam" id="PF04492">
    <property type="entry name" value="Phage_rep_O"/>
    <property type="match status" value="1"/>
</dbReference>
<reference evidence="2 3" key="1">
    <citation type="submission" date="2023-03" db="EMBL/GenBank/DDBJ databases">
        <title>Bacillus Genome Sequencing.</title>
        <authorList>
            <person name="Dunlap C."/>
        </authorList>
    </citation>
    <scope>NUCLEOTIDE SEQUENCE [LARGE SCALE GENOMIC DNA]</scope>
    <source>
        <strain evidence="2 3">B-14544</strain>
    </source>
</reference>
<evidence type="ECO:0000313" key="3">
    <source>
        <dbReference type="Proteomes" id="UP001330749"/>
    </source>
</evidence>
<dbReference type="InterPro" id="IPR036388">
    <property type="entry name" value="WH-like_DNA-bd_sf"/>
</dbReference>
<sequence length="159" mass="18669">MPWKRVSPQRILKFYKDGLMELNSKEQANPDMAVKSLMMRSEILKHDFTKRQMSILLFIYTFSYAFAKEEANIPKLSDFSLVGIAPSKIKPELQKLENMGVIIWDRESNVFKLNDFRDWHDAPYVSTYNDTRAKELYLLNLEEAGVDVKSMMDQLYSEI</sequence>
<evidence type="ECO:0000313" key="2">
    <source>
        <dbReference type="EMBL" id="MED3562358.1"/>
    </source>
</evidence>
<accession>A0ABU6N8I0</accession>
<dbReference type="Gene3D" id="1.10.10.10">
    <property type="entry name" value="Winged helix-like DNA-binding domain superfamily/Winged helix DNA-binding domain"/>
    <property type="match status" value="1"/>
</dbReference>